<evidence type="ECO:0000313" key="2">
    <source>
        <dbReference type="EMBL" id="SHH08466.1"/>
    </source>
</evidence>
<dbReference type="RefSeq" id="WP_073416626.1">
    <property type="nucleotide sequence ID" value="NZ_FQWC01000005.1"/>
</dbReference>
<dbReference type="Gene3D" id="3.40.630.30">
    <property type="match status" value="1"/>
</dbReference>
<gene>
    <name evidence="2" type="ORF">SAMN05443663_105208</name>
</gene>
<dbReference type="EMBL" id="FQWC01000005">
    <property type="protein sequence ID" value="SHH08466.1"/>
    <property type="molecule type" value="Genomic_DNA"/>
</dbReference>
<dbReference type="OrthoDB" id="9795199at2"/>
<sequence length="176" mass="20516">MTTPYFNLQPDFLEDEITKLVPLKESDFEELYKVASDPLIWEQHPIKDRYKRDVFQSFFETAINSKGSFLILDKKTNEIMGTTRYYDYNPEKSSVAIGYTFIARKYWGGPYNNSTKKLLIDYAFQHVDSVLFHIGVENFRSQKAVSKLGAEKINTILVTHNGVSIPHFEYQLLKKL</sequence>
<keyword evidence="3" id="KW-1185">Reference proteome</keyword>
<evidence type="ECO:0000259" key="1">
    <source>
        <dbReference type="PROSITE" id="PS51186"/>
    </source>
</evidence>
<dbReference type="STRING" id="370979.SAMN05443663_105208"/>
<dbReference type="PANTHER" id="PTHR43610:SF1">
    <property type="entry name" value="N-ACETYLTRANSFERASE DOMAIN-CONTAINING PROTEIN"/>
    <property type="match status" value="1"/>
</dbReference>
<dbReference type="InterPro" id="IPR016181">
    <property type="entry name" value="Acyl_CoA_acyltransferase"/>
</dbReference>
<dbReference type="Pfam" id="PF13302">
    <property type="entry name" value="Acetyltransf_3"/>
    <property type="match status" value="1"/>
</dbReference>
<accession>A0A1M5Q3G1</accession>
<dbReference type="SUPFAM" id="SSF55729">
    <property type="entry name" value="Acyl-CoA N-acyltransferases (Nat)"/>
    <property type="match status" value="1"/>
</dbReference>
<dbReference type="InterPro" id="IPR000182">
    <property type="entry name" value="GNAT_dom"/>
</dbReference>
<dbReference type="Proteomes" id="UP000184071">
    <property type="component" value="Unassembled WGS sequence"/>
</dbReference>
<dbReference type="PANTHER" id="PTHR43610">
    <property type="entry name" value="BLL6696 PROTEIN"/>
    <property type="match status" value="1"/>
</dbReference>
<dbReference type="GO" id="GO:0016747">
    <property type="term" value="F:acyltransferase activity, transferring groups other than amino-acyl groups"/>
    <property type="evidence" value="ECO:0007669"/>
    <property type="project" value="InterPro"/>
</dbReference>
<reference evidence="3" key="1">
    <citation type="submission" date="2016-11" db="EMBL/GenBank/DDBJ databases">
        <authorList>
            <person name="Varghese N."/>
            <person name="Submissions S."/>
        </authorList>
    </citation>
    <scope>NUCLEOTIDE SEQUENCE [LARGE SCALE GENOMIC DNA]</scope>
    <source>
        <strain evidence="3">DSM 17963</strain>
    </source>
</reference>
<proteinExistence type="predicted"/>
<organism evidence="2 3">
    <name type="scientific">Flavobacterium defluvii</name>
    <dbReference type="NCBI Taxonomy" id="370979"/>
    <lineage>
        <taxon>Bacteria</taxon>
        <taxon>Pseudomonadati</taxon>
        <taxon>Bacteroidota</taxon>
        <taxon>Flavobacteriia</taxon>
        <taxon>Flavobacteriales</taxon>
        <taxon>Flavobacteriaceae</taxon>
        <taxon>Flavobacterium</taxon>
    </lineage>
</organism>
<name>A0A1M5Q3G1_9FLAO</name>
<dbReference type="AlphaFoldDB" id="A0A1M5Q3G1"/>
<feature type="domain" description="N-acetyltransferase" evidence="1">
    <location>
        <begin position="18"/>
        <end position="175"/>
    </location>
</feature>
<evidence type="ECO:0000313" key="3">
    <source>
        <dbReference type="Proteomes" id="UP000184071"/>
    </source>
</evidence>
<protein>
    <recommendedName>
        <fullName evidence="1">N-acetyltransferase domain-containing protein</fullName>
    </recommendedName>
</protein>
<dbReference type="PROSITE" id="PS51186">
    <property type="entry name" value="GNAT"/>
    <property type="match status" value="1"/>
</dbReference>